<gene>
    <name evidence="2" type="ORF">SHI21_16495</name>
</gene>
<proteinExistence type="predicted"/>
<dbReference type="PANTHER" id="PTHR38477">
    <property type="entry name" value="HYPOTHETICAL EXPORTED PROTEIN"/>
    <property type="match status" value="1"/>
</dbReference>
<evidence type="ECO:0000256" key="1">
    <source>
        <dbReference type="SAM" id="MobiDB-lite"/>
    </source>
</evidence>
<reference evidence="2 3" key="1">
    <citation type="submission" date="2023-11" db="EMBL/GenBank/DDBJ databases">
        <title>A Novel Polar Bacteriovorax (B. antarcticus) Isolated from the Biocrust in Antarctica.</title>
        <authorList>
            <person name="Mun W."/>
            <person name="Choi S.Y."/>
            <person name="Mitchell R.J."/>
        </authorList>
    </citation>
    <scope>NUCLEOTIDE SEQUENCE [LARGE SCALE GENOMIC DNA]</scope>
    <source>
        <strain evidence="2 3">PP10</strain>
    </source>
</reference>
<dbReference type="InterPro" id="IPR032676">
    <property type="entry name" value="YkuD_2"/>
</dbReference>
<dbReference type="Proteomes" id="UP001302274">
    <property type="component" value="Unassembled WGS sequence"/>
</dbReference>
<feature type="region of interest" description="Disordered" evidence="1">
    <location>
        <begin position="240"/>
        <end position="259"/>
    </location>
</feature>
<keyword evidence="3" id="KW-1185">Reference proteome</keyword>
<dbReference type="EMBL" id="JAYGJQ010000002">
    <property type="protein sequence ID" value="MEA9357832.1"/>
    <property type="molecule type" value="Genomic_DNA"/>
</dbReference>
<accession>A0ABU5VXQ0</accession>
<dbReference type="RefSeq" id="WP_323578001.1">
    <property type="nucleotide sequence ID" value="NZ_JAYGJQ010000002.1"/>
</dbReference>
<evidence type="ECO:0000313" key="2">
    <source>
        <dbReference type="EMBL" id="MEA9357832.1"/>
    </source>
</evidence>
<dbReference type="Pfam" id="PF13645">
    <property type="entry name" value="YkuD_2"/>
    <property type="match status" value="1"/>
</dbReference>
<protein>
    <submittedName>
        <fullName evidence="2">Murein L,D-transpeptidase catalytic domain family protein</fullName>
    </submittedName>
</protein>
<comment type="caution">
    <text evidence="2">The sequence shown here is derived from an EMBL/GenBank/DDBJ whole genome shotgun (WGS) entry which is preliminary data.</text>
</comment>
<organism evidence="2 3">
    <name type="scientific">Bacteriovorax antarcticus</name>
    <dbReference type="NCBI Taxonomy" id="3088717"/>
    <lineage>
        <taxon>Bacteria</taxon>
        <taxon>Pseudomonadati</taxon>
        <taxon>Bdellovibrionota</taxon>
        <taxon>Bacteriovoracia</taxon>
        <taxon>Bacteriovoracales</taxon>
        <taxon>Bacteriovoracaceae</taxon>
        <taxon>Bacteriovorax</taxon>
    </lineage>
</organism>
<sequence length="319" mass="34753">MSFSAPVHAEISFSSGWQSLLRFLHLDIKKEVNSYVTPPERQCTDQNVGRAIANTPPPEPPTMPEEPILTGAASDDGASSMREKIMENYTKLGGDPIALEQSLCFFDKNKGVKFKAAGDPSRSGGISIDNQRYITINDLNVTMSKSRMFVIDMETGKVNTYFSAHGYGGKKGVPESDMMAEGVSNVDGSNASPRGFFITGTRREGSSDPRWKFSMKLHGLQQGVNDKSFSRAIIMHPFPKMPEESASSDDPNVSGAIRSEGPFSLSQGCTMLSENYASDIINKIKTPSNSKGGSLYYNYSAEEKSRGASYCGDEGLMKK</sequence>
<evidence type="ECO:0000313" key="3">
    <source>
        <dbReference type="Proteomes" id="UP001302274"/>
    </source>
</evidence>
<dbReference type="PANTHER" id="PTHR38477:SF1">
    <property type="entry name" value="MUREIN L,D-TRANSPEPTIDASE CATALYTIC DOMAIN FAMILY PROTEIN"/>
    <property type="match status" value="1"/>
</dbReference>
<name>A0ABU5VXQ0_9BACT</name>